<dbReference type="GO" id="GO:0005737">
    <property type="term" value="C:cytoplasm"/>
    <property type="evidence" value="ECO:0007669"/>
    <property type="project" value="TreeGrafter"/>
</dbReference>
<sequence length="135" mass="15838">MEVEFTKSAVIPYRLKDGKLEILLVTSIKKKNWIVPKGYIEFNLTPFESAKKEAYEEAGVVGSNETVEVGQFLNEKKNGKELIKVYTMEVDEELDDYPEKNLRKRKWFSYEEALDKVQNVQIKNFLRKLKESIKN</sequence>
<dbReference type="EMBL" id="DSUJ01000008">
    <property type="protein sequence ID" value="HFI91542.1"/>
    <property type="molecule type" value="Genomic_DNA"/>
</dbReference>
<dbReference type="GO" id="GO:0046872">
    <property type="term" value="F:metal ion binding"/>
    <property type="evidence" value="ECO:0007669"/>
    <property type="project" value="UniProtKB-KW"/>
</dbReference>
<gene>
    <name evidence="6" type="ORF">ENS31_08465</name>
</gene>
<dbReference type="PANTHER" id="PTHR12629:SF0">
    <property type="entry name" value="DIPHOSPHOINOSITOL-POLYPHOSPHATE DIPHOSPHATASE"/>
    <property type="match status" value="1"/>
</dbReference>
<reference evidence="6" key="1">
    <citation type="journal article" date="2020" name="mSystems">
        <title>Genome- and Community-Level Interaction Insights into Carbon Utilization and Element Cycling Functions of Hydrothermarchaeota in Hydrothermal Sediment.</title>
        <authorList>
            <person name="Zhou Z."/>
            <person name="Liu Y."/>
            <person name="Xu W."/>
            <person name="Pan J."/>
            <person name="Luo Z.H."/>
            <person name="Li M."/>
        </authorList>
    </citation>
    <scope>NUCLEOTIDE SEQUENCE [LARGE SCALE GENOMIC DNA]</scope>
    <source>
        <strain evidence="6">SpSt-479</strain>
    </source>
</reference>
<protein>
    <submittedName>
        <fullName evidence="6">NUDIX hydrolase</fullName>
    </submittedName>
</protein>
<evidence type="ECO:0000256" key="2">
    <source>
        <dbReference type="ARBA" id="ARBA00022723"/>
    </source>
</evidence>
<evidence type="ECO:0000313" key="6">
    <source>
        <dbReference type="EMBL" id="HFI91542.1"/>
    </source>
</evidence>
<evidence type="ECO:0000256" key="1">
    <source>
        <dbReference type="ARBA" id="ARBA00001946"/>
    </source>
</evidence>
<keyword evidence="4" id="KW-0460">Magnesium</keyword>
<accession>A0A7V2ZKB7</accession>
<keyword evidence="3 6" id="KW-0378">Hydrolase</keyword>
<dbReference type="SUPFAM" id="SSF55811">
    <property type="entry name" value="Nudix"/>
    <property type="match status" value="1"/>
</dbReference>
<dbReference type="InterPro" id="IPR000086">
    <property type="entry name" value="NUDIX_hydrolase_dom"/>
</dbReference>
<dbReference type="AlphaFoldDB" id="A0A7V2ZKB7"/>
<dbReference type="Gene3D" id="3.90.79.10">
    <property type="entry name" value="Nucleoside Triphosphate Pyrophosphohydrolase"/>
    <property type="match status" value="1"/>
</dbReference>
<evidence type="ECO:0000259" key="5">
    <source>
        <dbReference type="PROSITE" id="PS51462"/>
    </source>
</evidence>
<dbReference type="Pfam" id="PF00293">
    <property type="entry name" value="NUDIX"/>
    <property type="match status" value="1"/>
</dbReference>
<dbReference type="GO" id="GO:0016462">
    <property type="term" value="F:pyrophosphatase activity"/>
    <property type="evidence" value="ECO:0007669"/>
    <property type="project" value="InterPro"/>
</dbReference>
<dbReference type="CDD" id="cd04666">
    <property type="entry name" value="NUDIX_DIPP2_like_Nudt4"/>
    <property type="match status" value="1"/>
</dbReference>
<dbReference type="InterPro" id="IPR015797">
    <property type="entry name" value="NUDIX_hydrolase-like_dom_sf"/>
</dbReference>
<dbReference type="InterPro" id="IPR047198">
    <property type="entry name" value="DDP-like_NUDIX"/>
</dbReference>
<organism evidence="6">
    <name type="scientific">Ignavibacterium album</name>
    <dbReference type="NCBI Taxonomy" id="591197"/>
    <lineage>
        <taxon>Bacteria</taxon>
        <taxon>Pseudomonadati</taxon>
        <taxon>Ignavibacteriota</taxon>
        <taxon>Ignavibacteria</taxon>
        <taxon>Ignavibacteriales</taxon>
        <taxon>Ignavibacteriaceae</taxon>
        <taxon>Ignavibacterium</taxon>
    </lineage>
</organism>
<evidence type="ECO:0000256" key="4">
    <source>
        <dbReference type="ARBA" id="ARBA00022842"/>
    </source>
</evidence>
<evidence type="ECO:0000256" key="3">
    <source>
        <dbReference type="ARBA" id="ARBA00022801"/>
    </source>
</evidence>
<name>A0A7V2ZKB7_9BACT</name>
<comment type="caution">
    <text evidence="6">The sequence shown here is derived from an EMBL/GenBank/DDBJ whole genome shotgun (WGS) entry which is preliminary data.</text>
</comment>
<feature type="domain" description="Nudix hydrolase" evidence="5">
    <location>
        <begin position="5"/>
        <end position="130"/>
    </location>
</feature>
<proteinExistence type="predicted"/>
<dbReference type="PANTHER" id="PTHR12629">
    <property type="entry name" value="DIPHOSPHOINOSITOL POLYPHOSPHATE PHOSPHOHYDROLASE"/>
    <property type="match status" value="1"/>
</dbReference>
<dbReference type="PROSITE" id="PS51462">
    <property type="entry name" value="NUDIX"/>
    <property type="match status" value="1"/>
</dbReference>
<dbReference type="RefSeq" id="WP_304145096.1">
    <property type="nucleotide sequence ID" value="NZ_JAOAIE010000049.1"/>
</dbReference>
<keyword evidence="2" id="KW-0479">Metal-binding</keyword>
<comment type="cofactor">
    <cofactor evidence="1">
        <name>Mg(2+)</name>
        <dbReference type="ChEBI" id="CHEBI:18420"/>
    </cofactor>
</comment>